<evidence type="ECO:0000313" key="4">
    <source>
        <dbReference type="EMBL" id="KAK8757960.1"/>
    </source>
</evidence>
<organism evidence="4 5">
    <name type="scientific">Amblyomma americanum</name>
    <name type="common">Lone star tick</name>
    <dbReference type="NCBI Taxonomy" id="6943"/>
    <lineage>
        <taxon>Eukaryota</taxon>
        <taxon>Metazoa</taxon>
        <taxon>Ecdysozoa</taxon>
        <taxon>Arthropoda</taxon>
        <taxon>Chelicerata</taxon>
        <taxon>Arachnida</taxon>
        <taxon>Acari</taxon>
        <taxon>Parasitiformes</taxon>
        <taxon>Ixodida</taxon>
        <taxon>Ixodoidea</taxon>
        <taxon>Ixodidae</taxon>
        <taxon>Amblyomminae</taxon>
        <taxon>Amblyomma</taxon>
    </lineage>
</organism>
<feature type="region of interest" description="Disordered" evidence="1">
    <location>
        <begin position="322"/>
        <end position="442"/>
    </location>
</feature>
<proteinExistence type="predicted"/>
<dbReference type="Pfam" id="PF00595">
    <property type="entry name" value="PDZ"/>
    <property type="match status" value="1"/>
</dbReference>
<name>A0AAQ4D670_AMBAM</name>
<feature type="compositionally biased region" description="Low complexity" evidence="1">
    <location>
        <begin position="71"/>
        <end position="103"/>
    </location>
</feature>
<feature type="signal peptide" evidence="2">
    <location>
        <begin position="1"/>
        <end position="22"/>
    </location>
</feature>
<sequence length="556" mass="60258">MSATECLFVCLSIALNAETVRAVASPLPSPVPHISTHSLATPSELLYAHQQTPAGPHAANAEHLYLHQHHPASSSPSSQQQHLSVPVAAQAQQQQGSSPQLAAVHSLQAPQYSNTLHPHHSSMPPPRSPVASWDHTRQQQQQYLGEMPELMPSHMMASSPHRVARRPFDKYPPSSRASLAEKFQHRLVSEDSQEQLGYKSDQETYVQPARAPATYHDGYSSDWDTVTLPRGHSVSHPPDGTVQYFRGAPCSPVRTLPRRGSSPVSPRVMTRSPRKVAGSPVQSYTVQAPHPLKPVAGGTVDGPALFLLPEYCGDVRTSKEGYSLPVRRSPQPGWAPEKLAPHAEGEDLPPSQSSSSLSSSVCLPSEDPSSLTSEGATPEGGPAPCFRVAQEQCEQPAPPLPPRPRTHSGEASTLAPTPPPKPEFLLQRSSVPGRSSTDSQEHHNEIVLEKGSEADFVLENRPPLLGVFVKEVNPQGSAAGKLQVGDKILKVDDLDVSSAEHQQLNECNGHLFNLPPEAGHRNRKTVLISTLAGLEDQLKNEQDVIRNFRFQSHPVS</sequence>
<feature type="region of interest" description="Disordered" evidence="1">
    <location>
        <begin position="68"/>
        <end position="139"/>
    </location>
</feature>
<feature type="compositionally biased region" description="Polar residues" evidence="1">
    <location>
        <begin position="427"/>
        <end position="438"/>
    </location>
</feature>
<dbReference type="CDD" id="cd00136">
    <property type="entry name" value="PDZ_canonical"/>
    <property type="match status" value="1"/>
</dbReference>
<gene>
    <name evidence="4" type="ORF">V5799_004394</name>
</gene>
<dbReference type="AlphaFoldDB" id="A0AAQ4D670"/>
<feature type="compositionally biased region" description="Low complexity" evidence="1">
    <location>
        <begin position="348"/>
        <end position="365"/>
    </location>
</feature>
<evidence type="ECO:0000256" key="2">
    <source>
        <dbReference type="SAM" id="SignalP"/>
    </source>
</evidence>
<dbReference type="Proteomes" id="UP001321473">
    <property type="component" value="Unassembled WGS sequence"/>
</dbReference>
<comment type="caution">
    <text evidence="4">The sequence shown here is derived from an EMBL/GenBank/DDBJ whole genome shotgun (WGS) entry which is preliminary data.</text>
</comment>
<feature type="domain" description="PDZ" evidence="3">
    <location>
        <begin position="445"/>
        <end position="503"/>
    </location>
</feature>
<dbReference type="Gene3D" id="2.30.42.10">
    <property type="match status" value="1"/>
</dbReference>
<feature type="chain" id="PRO_5042941615" description="PDZ domain-containing protein" evidence="2">
    <location>
        <begin position="23"/>
        <end position="556"/>
    </location>
</feature>
<keyword evidence="5" id="KW-1185">Reference proteome</keyword>
<evidence type="ECO:0000259" key="3">
    <source>
        <dbReference type="PROSITE" id="PS50106"/>
    </source>
</evidence>
<dbReference type="SUPFAM" id="SSF50156">
    <property type="entry name" value="PDZ domain-like"/>
    <property type="match status" value="1"/>
</dbReference>
<evidence type="ECO:0000256" key="1">
    <source>
        <dbReference type="SAM" id="MobiDB-lite"/>
    </source>
</evidence>
<dbReference type="EMBL" id="JARKHS020034622">
    <property type="protein sequence ID" value="KAK8757960.1"/>
    <property type="molecule type" value="Genomic_DNA"/>
</dbReference>
<accession>A0AAQ4D670</accession>
<feature type="region of interest" description="Disordered" evidence="1">
    <location>
        <begin position="153"/>
        <end position="175"/>
    </location>
</feature>
<reference evidence="4 5" key="1">
    <citation type="journal article" date="2023" name="Arcadia Sci">
        <title>De novo assembly of a long-read Amblyomma americanum tick genome.</title>
        <authorList>
            <person name="Chou S."/>
            <person name="Poskanzer K.E."/>
            <person name="Rollins M."/>
            <person name="Thuy-Boun P.S."/>
        </authorList>
    </citation>
    <scope>NUCLEOTIDE SEQUENCE [LARGE SCALE GENOMIC DNA]</scope>
    <source>
        <strain evidence="4">F_SG_1</strain>
        <tissue evidence="4">Salivary glands</tissue>
    </source>
</reference>
<dbReference type="InterPro" id="IPR001478">
    <property type="entry name" value="PDZ"/>
</dbReference>
<dbReference type="InterPro" id="IPR036034">
    <property type="entry name" value="PDZ_sf"/>
</dbReference>
<keyword evidence="2" id="KW-0732">Signal</keyword>
<feature type="region of interest" description="Disordered" evidence="1">
    <location>
        <begin position="250"/>
        <end position="281"/>
    </location>
</feature>
<dbReference type="PROSITE" id="PS50106">
    <property type="entry name" value="PDZ"/>
    <property type="match status" value="1"/>
</dbReference>
<protein>
    <recommendedName>
        <fullName evidence="3">PDZ domain-containing protein</fullName>
    </recommendedName>
</protein>
<evidence type="ECO:0000313" key="5">
    <source>
        <dbReference type="Proteomes" id="UP001321473"/>
    </source>
</evidence>